<keyword evidence="3 6" id="KW-0805">Transcription regulation</keyword>
<evidence type="ECO:0000259" key="7">
    <source>
        <dbReference type="Pfam" id="PF01709"/>
    </source>
</evidence>
<dbReference type="RefSeq" id="WP_121906670.1">
    <property type="nucleotide sequence ID" value="NZ_REFC01000012.1"/>
</dbReference>
<keyword evidence="2 6" id="KW-0963">Cytoplasm</keyword>
<comment type="caution">
    <text evidence="9">The sequence shown here is derived from an EMBL/GenBank/DDBJ whole genome shotgun (WGS) entry which is preliminary data.</text>
</comment>
<name>A0A3L9YWP4_9FLAO</name>
<accession>A0A3L9YWP4</accession>
<dbReference type="InterPro" id="IPR048300">
    <property type="entry name" value="TACO1_YebC-like_2nd/3rd_dom"/>
</dbReference>
<evidence type="ECO:0000313" key="10">
    <source>
        <dbReference type="Proteomes" id="UP000271339"/>
    </source>
</evidence>
<dbReference type="GO" id="GO:0003677">
    <property type="term" value="F:DNA binding"/>
    <property type="evidence" value="ECO:0007669"/>
    <property type="project" value="UniProtKB-UniRule"/>
</dbReference>
<dbReference type="InterPro" id="IPR002876">
    <property type="entry name" value="Transcrip_reg_TACO1-like"/>
</dbReference>
<evidence type="ECO:0000256" key="5">
    <source>
        <dbReference type="ARBA" id="ARBA00023163"/>
    </source>
</evidence>
<reference evidence="9 10" key="1">
    <citation type="submission" date="2018-10" db="EMBL/GenBank/DDBJ databases">
        <title>Genomic Encyclopedia of Archaeal and Bacterial Type Strains, Phase II (KMG-II): from individual species to whole genera.</title>
        <authorList>
            <person name="Goeker M."/>
        </authorList>
    </citation>
    <scope>NUCLEOTIDE SEQUENCE [LARGE SCALE GENOMIC DNA]</scope>
    <source>
        <strain evidence="9 10">DSM 23424</strain>
    </source>
</reference>
<gene>
    <name evidence="9" type="ORF">BXY75_1070</name>
</gene>
<dbReference type="PANTHER" id="PTHR12532">
    <property type="entry name" value="TRANSLATIONAL ACTIVATOR OF CYTOCHROME C OXIDASE 1"/>
    <property type="match status" value="1"/>
</dbReference>
<dbReference type="EMBL" id="REFC01000012">
    <property type="protein sequence ID" value="RMA64200.1"/>
    <property type="molecule type" value="Genomic_DNA"/>
</dbReference>
<organism evidence="9 10">
    <name type="scientific">Ulvibacter antarcticus</name>
    <dbReference type="NCBI Taxonomy" id="442714"/>
    <lineage>
        <taxon>Bacteria</taxon>
        <taxon>Pseudomonadati</taxon>
        <taxon>Bacteroidota</taxon>
        <taxon>Flavobacteriia</taxon>
        <taxon>Flavobacteriales</taxon>
        <taxon>Flavobacteriaceae</taxon>
        <taxon>Ulvibacter</taxon>
    </lineage>
</organism>
<dbReference type="NCBIfam" id="TIGR01033">
    <property type="entry name" value="YebC/PmpR family DNA-binding transcriptional regulator"/>
    <property type="match status" value="1"/>
</dbReference>
<dbReference type="InterPro" id="IPR026564">
    <property type="entry name" value="Transcrip_reg_TACO1-like_dom3"/>
</dbReference>
<comment type="subcellular location">
    <subcellularLocation>
        <location evidence="6">Cytoplasm</location>
    </subcellularLocation>
</comment>
<dbReference type="InterPro" id="IPR017856">
    <property type="entry name" value="Integrase-like_N"/>
</dbReference>
<protein>
    <recommendedName>
        <fullName evidence="6">Probable transcriptional regulatory protein BXY75_1070</fullName>
    </recommendedName>
</protein>
<evidence type="ECO:0000256" key="1">
    <source>
        <dbReference type="ARBA" id="ARBA00008724"/>
    </source>
</evidence>
<dbReference type="OrthoDB" id="9781053at2"/>
<proteinExistence type="inferred from homology"/>
<dbReference type="HAMAP" id="MF_00693">
    <property type="entry name" value="Transcrip_reg_TACO1"/>
    <property type="match status" value="1"/>
</dbReference>
<dbReference type="GO" id="GO:0005829">
    <property type="term" value="C:cytosol"/>
    <property type="evidence" value="ECO:0007669"/>
    <property type="project" value="TreeGrafter"/>
</dbReference>
<dbReference type="SUPFAM" id="SSF75625">
    <property type="entry name" value="YebC-like"/>
    <property type="match status" value="1"/>
</dbReference>
<feature type="domain" description="TACO1/YebC-like second and third" evidence="7">
    <location>
        <begin position="79"/>
        <end position="234"/>
    </location>
</feature>
<sequence>MGRAFEFRKARKMKRWSAMSKAFTRIGKDIVMAVKEGGPDPDANSRLRAVIQNAKAINMPKDNVERAIKRASDKSLGDFKEILFEGYAQHGIAVLIETATDNNTRTVANVRSYFNKTDGNLGTSGSTVFMFDHTCNFRIDGEGLDLEELELELIDHGIEEIFEDEDGVLIYAPFESFGAIQSYLEENKVEILSSGFERIPQVTKKLSTDEATDVEKLLEKLEEDDDVQNVYHTMEETADE</sequence>
<keyword evidence="10" id="KW-1185">Reference proteome</keyword>
<evidence type="ECO:0000313" key="9">
    <source>
        <dbReference type="EMBL" id="RMA64200.1"/>
    </source>
</evidence>
<dbReference type="InterPro" id="IPR049083">
    <property type="entry name" value="TACO1_YebC_N"/>
</dbReference>
<dbReference type="NCBIfam" id="NF009044">
    <property type="entry name" value="PRK12378.1"/>
    <property type="match status" value="1"/>
</dbReference>
<dbReference type="Gene3D" id="1.10.10.200">
    <property type="match status" value="1"/>
</dbReference>
<dbReference type="Gene3D" id="3.30.70.980">
    <property type="match status" value="2"/>
</dbReference>
<dbReference type="FunFam" id="1.10.10.200:FF:000004">
    <property type="entry name" value="Probable transcriptional regulatory protein BSBG_02618"/>
    <property type="match status" value="1"/>
</dbReference>
<dbReference type="InterPro" id="IPR029072">
    <property type="entry name" value="YebC-like"/>
</dbReference>
<evidence type="ECO:0000256" key="6">
    <source>
        <dbReference type="HAMAP-Rule" id="MF_00693"/>
    </source>
</evidence>
<dbReference type="AlphaFoldDB" id="A0A3L9YWP4"/>
<evidence type="ECO:0000256" key="2">
    <source>
        <dbReference type="ARBA" id="ARBA00022490"/>
    </source>
</evidence>
<dbReference type="Pfam" id="PF01709">
    <property type="entry name" value="Transcrip_reg"/>
    <property type="match status" value="1"/>
</dbReference>
<dbReference type="PANTHER" id="PTHR12532:SF6">
    <property type="entry name" value="TRANSCRIPTIONAL REGULATORY PROTEIN YEBC-RELATED"/>
    <property type="match status" value="1"/>
</dbReference>
<feature type="domain" description="TACO1/YebC-like N-terminal" evidence="8">
    <location>
        <begin position="4"/>
        <end position="73"/>
    </location>
</feature>
<dbReference type="GO" id="GO:0006355">
    <property type="term" value="P:regulation of DNA-templated transcription"/>
    <property type="evidence" value="ECO:0007669"/>
    <property type="project" value="UniProtKB-UniRule"/>
</dbReference>
<evidence type="ECO:0000256" key="4">
    <source>
        <dbReference type="ARBA" id="ARBA00023125"/>
    </source>
</evidence>
<keyword evidence="4 6" id="KW-0238">DNA-binding</keyword>
<evidence type="ECO:0000259" key="8">
    <source>
        <dbReference type="Pfam" id="PF20772"/>
    </source>
</evidence>
<comment type="similarity">
    <text evidence="1 6">Belongs to the TACO1 family.</text>
</comment>
<keyword evidence="5 6" id="KW-0804">Transcription</keyword>
<evidence type="ECO:0000256" key="3">
    <source>
        <dbReference type="ARBA" id="ARBA00023015"/>
    </source>
</evidence>
<dbReference type="Proteomes" id="UP000271339">
    <property type="component" value="Unassembled WGS sequence"/>
</dbReference>
<dbReference type="Pfam" id="PF20772">
    <property type="entry name" value="TACO1_YebC_N"/>
    <property type="match status" value="1"/>
</dbReference>